<evidence type="ECO:0008006" key="5">
    <source>
        <dbReference type="Google" id="ProtNLM"/>
    </source>
</evidence>
<feature type="region of interest" description="Disordered" evidence="1">
    <location>
        <begin position="88"/>
        <end position="113"/>
    </location>
</feature>
<evidence type="ECO:0000256" key="1">
    <source>
        <dbReference type="SAM" id="MobiDB-lite"/>
    </source>
</evidence>
<dbReference type="Proteomes" id="UP000504637">
    <property type="component" value="Unplaced"/>
</dbReference>
<dbReference type="OrthoDB" id="4508208at2759"/>
<dbReference type="AlphaFoldDB" id="A0A6J3LRJ3"/>
<name>A0A6J3LRJ3_9PEZI</name>
<organism evidence="4">
    <name type="scientific">Dissoconium aciculare CBS 342.82</name>
    <dbReference type="NCBI Taxonomy" id="1314786"/>
    <lineage>
        <taxon>Eukaryota</taxon>
        <taxon>Fungi</taxon>
        <taxon>Dikarya</taxon>
        <taxon>Ascomycota</taxon>
        <taxon>Pezizomycotina</taxon>
        <taxon>Dothideomycetes</taxon>
        <taxon>Dothideomycetidae</taxon>
        <taxon>Mycosphaerellales</taxon>
        <taxon>Dissoconiaceae</taxon>
        <taxon>Dissoconium</taxon>
    </lineage>
</organism>
<dbReference type="GeneID" id="54361323"/>
<keyword evidence="2" id="KW-1133">Transmembrane helix</keyword>
<proteinExistence type="predicted"/>
<feature type="compositionally biased region" description="Low complexity" evidence="1">
    <location>
        <begin position="89"/>
        <end position="100"/>
    </location>
</feature>
<reference evidence="4" key="3">
    <citation type="submission" date="2025-08" db="UniProtKB">
        <authorList>
            <consortium name="RefSeq"/>
        </authorList>
    </citation>
    <scope>IDENTIFICATION</scope>
    <source>
        <strain evidence="4">CBS 342.82</strain>
    </source>
</reference>
<gene>
    <name evidence="4" type="ORF">K489DRAFT_374424</name>
</gene>
<sequence>MRHSSKHIVYGTEGLEVVHDGHHLASTAPQVLPYGSELAQRGAGLEVAPVGLEVTPYGSEQAQRGAGLQAVQPGLILCDEEKLGGLERSSSSLSSASSDSVGKEKVLPPRPKDGRICGFRRKPFFVLLAFAIFMVLALALGLGLGLMFGLQRAANPTPNPVPTTTSNPSTISSILTTTATNNATMATTMTTATSGGTTAAAPTAATTTSAEKIQPTFSASTSAPASIKTLLPVATPGPNTNPNTNANGPTTSCPGSDGTTFVLSGSTFKIACDSSLSGPSIKPMSVSTKPSFNDCIADCASMNFFQSRTDINAVYTLAAINGNAAGSCLCVGGLGANVTRTLGNMPGSDVALIQ</sequence>
<keyword evidence="2" id="KW-0472">Membrane</keyword>
<reference evidence="4" key="2">
    <citation type="submission" date="2020-04" db="EMBL/GenBank/DDBJ databases">
        <authorList>
            <consortium name="NCBI Genome Project"/>
        </authorList>
    </citation>
    <scope>NUCLEOTIDE SEQUENCE</scope>
    <source>
        <strain evidence="4">CBS 342.82</strain>
    </source>
</reference>
<keyword evidence="2" id="KW-0812">Transmembrane</keyword>
<dbReference type="RefSeq" id="XP_033455274.1">
    <property type="nucleotide sequence ID" value="XM_033603523.1"/>
</dbReference>
<accession>A0A6J3LRJ3</accession>
<keyword evidence="3" id="KW-1185">Reference proteome</keyword>
<feature type="compositionally biased region" description="Basic and acidic residues" evidence="1">
    <location>
        <begin position="101"/>
        <end position="113"/>
    </location>
</feature>
<feature type="transmembrane region" description="Helical" evidence="2">
    <location>
        <begin position="124"/>
        <end position="150"/>
    </location>
</feature>
<evidence type="ECO:0000313" key="4">
    <source>
        <dbReference type="RefSeq" id="XP_033455274.1"/>
    </source>
</evidence>
<evidence type="ECO:0000313" key="3">
    <source>
        <dbReference type="Proteomes" id="UP000504637"/>
    </source>
</evidence>
<evidence type="ECO:0000256" key="2">
    <source>
        <dbReference type="SAM" id="Phobius"/>
    </source>
</evidence>
<protein>
    <recommendedName>
        <fullName evidence="5">WSC domain-containing protein</fullName>
    </recommendedName>
</protein>
<reference evidence="4" key="1">
    <citation type="submission" date="2020-01" db="EMBL/GenBank/DDBJ databases">
        <authorList>
            <consortium name="DOE Joint Genome Institute"/>
            <person name="Haridas S."/>
            <person name="Albert R."/>
            <person name="Binder M."/>
            <person name="Bloem J."/>
            <person name="Labutti K."/>
            <person name="Salamov A."/>
            <person name="Andreopoulos B."/>
            <person name="Baker S.E."/>
            <person name="Barry K."/>
            <person name="Bills G."/>
            <person name="Bluhm B.H."/>
            <person name="Cannon C."/>
            <person name="Castanera R."/>
            <person name="Culley D.E."/>
            <person name="Daum C."/>
            <person name="Ezra D."/>
            <person name="Gonzalez J.B."/>
            <person name="Henrissat B."/>
            <person name="Kuo A."/>
            <person name="Liang C."/>
            <person name="Lipzen A."/>
            <person name="Lutzoni F."/>
            <person name="Magnuson J."/>
            <person name="Mondo S."/>
            <person name="Nolan M."/>
            <person name="Ohm R."/>
            <person name="Pangilinan J."/>
            <person name="Park H.-J."/>
            <person name="Ramirez L."/>
            <person name="Alfaro M."/>
            <person name="Sun H."/>
            <person name="Tritt A."/>
            <person name="Yoshinaga Y."/>
            <person name="Zwiers L.-H."/>
            <person name="Turgeon B.G."/>
            <person name="Goodwin S.B."/>
            <person name="Spatafora J.W."/>
            <person name="Crous P.W."/>
            <person name="Grigoriev I.V."/>
        </authorList>
    </citation>
    <scope>NUCLEOTIDE SEQUENCE</scope>
    <source>
        <strain evidence="4">CBS 342.82</strain>
    </source>
</reference>